<evidence type="ECO:0000256" key="9">
    <source>
        <dbReference type="ARBA" id="ARBA00023004"/>
    </source>
</evidence>
<dbReference type="Gene3D" id="1.20.1300.10">
    <property type="entry name" value="Fumarate reductase/succinate dehydrogenase, transmembrane subunit"/>
    <property type="match status" value="1"/>
</dbReference>
<comment type="function">
    <text evidence="12">Membrane-anchoring subunit of succinate dehydrogenase (SDH) that is involved in complex II of the mitochondrial electron transport chain and is responsible for transferring electrons from succinate to ubiquinone (coenzyme Q). SDH also oxidizes malate to the non-canonical enol form of oxaloacetate, enol-oxaloacetate. Enol-oxaloacetate, which is a potent inhibitor of the succinate dehydrogenase activity, is further isomerized into keto-oxaloacetate.</text>
</comment>
<evidence type="ECO:0000256" key="10">
    <source>
        <dbReference type="ARBA" id="ARBA00023136"/>
    </source>
</evidence>
<evidence type="ECO:0000256" key="1">
    <source>
        <dbReference type="ARBA" id="ARBA00004141"/>
    </source>
</evidence>
<evidence type="ECO:0000256" key="11">
    <source>
        <dbReference type="ARBA" id="ARBA00045023"/>
    </source>
</evidence>
<dbReference type="InterPro" id="IPR000701">
    <property type="entry name" value="SuccDH_FuR_B_TM-su"/>
</dbReference>
<keyword evidence="10" id="KW-0472">Membrane</keyword>
<dbReference type="GO" id="GO:0006121">
    <property type="term" value="P:mitochondrial electron transport, succinate to ubiquinone"/>
    <property type="evidence" value="ECO:0007669"/>
    <property type="project" value="TreeGrafter"/>
</dbReference>
<name>A0A8C8EC18_9STRI</name>
<evidence type="ECO:0000256" key="2">
    <source>
        <dbReference type="ARBA" id="ARBA00005163"/>
    </source>
</evidence>
<comment type="subcellular location">
    <subcellularLocation>
        <location evidence="1">Membrane</location>
        <topology evidence="1">Multi-pass membrane protein</topology>
    </subcellularLocation>
</comment>
<evidence type="ECO:0000313" key="14">
    <source>
        <dbReference type="Proteomes" id="UP000694552"/>
    </source>
</evidence>
<evidence type="ECO:0000256" key="12">
    <source>
        <dbReference type="ARBA" id="ARBA00045847"/>
    </source>
</evidence>
<dbReference type="Pfam" id="PF01127">
    <property type="entry name" value="Sdh_cyt"/>
    <property type="match status" value="1"/>
</dbReference>
<keyword evidence="9" id="KW-0408">Iron</keyword>
<evidence type="ECO:0000256" key="8">
    <source>
        <dbReference type="ARBA" id="ARBA00022989"/>
    </source>
</evidence>
<accession>A0A8C8EC18</accession>
<evidence type="ECO:0000256" key="3">
    <source>
        <dbReference type="ARBA" id="ARBA00011758"/>
    </source>
</evidence>
<dbReference type="InterPro" id="IPR018495">
    <property type="entry name" value="Succ_DH_cyt_bsu_CS"/>
</dbReference>
<dbReference type="InterPro" id="IPR034804">
    <property type="entry name" value="SQR/QFR_C/D"/>
</dbReference>
<dbReference type="SUPFAM" id="SSF81343">
    <property type="entry name" value="Fumarate reductase respiratory complex transmembrane subunits"/>
    <property type="match status" value="1"/>
</dbReference>
<evidence type="ECO:0000313" key="13">
    <source>
        <dbReference type="Ensembl" id="ENSOSUP00000016329.1"/>
    </source>
</evidence>
<dbReference type="PANTHER" id="PTHR10978">
    <property type="entry name" value="SUCCINATE DEHYDROGENASE CYTOCHROME B560 SUBUNIT"/>
    <property type="match status" value="1"/>
</dbReference>
<evidence type="ECO:0000256" key="5">
    <source>
        <dbReference type="ARBA" id="ARBA00022617"/>
    </source>
</evidence>
<keyword evidence="5" id="KW-0349">Heme</keyword>
<dbReference type="GO" id="GO:0006099">
    <property type="term" value="P:tricarboxylic acid cycle"/>
    <property type="evidence" value="ECO:0007669"/>
    <property type="project" value="InterPro"/>
</dbReference>
<reference evidence="13" key="1">
    <citation type="submission" date="2025-08" db="UniProtKB">
        <authorList>
            <consortium name="Ensembl"/>
        </authorList>
    </citation>
    <scope>IDENTIFICATION</scope>
</reference>
<evidence type="ECO:0000256" key="7">
    <source>
        <dbReference type="ARBA" id="ARBA00022723"/>
    </source>
</evidence>
<dbReference type="InterPro" id="IPR014314">
    <property type="entry name" value="Succ_DH_cytb556"/>
</dbReference>
<protein>
    <recommendedName>
        <fullName evidence="4">Succinate dehydrogenase cytochrome b560 subunit, mitochondrial</fullName>
    </recommendedName>
    <alternativeName>
        <fullName evidence="11">Malate dehydrogenase [quinone] cytochrome b560 subunit</fullName>
    </alternativeName>
</protein>
<dbReference type="CDD" id="cd03499">
    <property type="entry name" value="SQR_TypeC_SdhC"/>
    <property type="match status" value="1"/>
</dbReference>
<evidence type="ECO:0000256" key="6">
    <source>
        <dbReference type="ARBA" id="ARBA00022692"/>
    </source>
</evidence>
<dbReference type="Ensembl" id="ENSOSUT00000016892.1">
    <property type="protein sequence ID" value="ENSOSUP00000016329.1"/>
    <property type="gene ID" value="ENSOSUG00000011661.1"/>
</dbReference>
<proteinExistence type="predicted"/>
<organism evidence="13 14">
    <name type="scientific">Otus sunia</name>
    <name type="common">Oriental scops-owl</name>
    <dbReference type="NCBI Taxonomy" id="257818"/>
    <lineage>
        <taxon>Eukaryota</taxon>
        <taxon>Metazoa</taxon>
        <taxon>Chordata</taxon>
        <taxon>Craniata</taxon>
        <taxon>Vertebrata</taxon>
        <taxon>Euteleostomi</taxon>
        <taxon>Archelosauria</taxon>
        <taxon>Archosauria</taxon>
        <taxon>Dinosauria</taxon>
        <taxon>Saurischia</taxon>
        <taxon>Theropoda</taxon>
        <taxon>Coelurosauria</taxon>
        <taxon>Aves</taxon>
        <taxon>Neognathae</taxon>
        <taxon>Neoaves</taxon>
        <taxon>Telluraves</taxon>
        <taxon>Strigiformes</taxon>
        <taxon>Strigidae</taxon>
        <taxon>Otus</taxon>
    </lineage>
</organism>
<dbReference type="GO" id="GO:0005739">
    <property type="term" value="C:mitochondrion"/>
    <property type="evidence" value="ECO:0007669"/>
    <property type="project" value="GOC"/>
</dbReference>
<dbReference type="FunFam" id="1.20.1300.10:FF:000006">
    <property type="entry name" value="Succinate dehydrogenase cytochrome b560 subunit, mitochondrial"/>
    <property type="match status" value="1"/>
</dbReference>
<dbReference type="PROSITE" id="PS01001">
    <property type="entry name" value="SDH_CYT_2"/>
    <property type="match status" value="1"/>
</dbReference>
<dbReference type="Proteomes" id="UP000694552">
    <property type="component" value="Unplaced"/>
</dbReference>
<dbReference type="AlphaFoldDB" id="A0A8C8EC18"/>
<dbReference type="GO" id="GO:0016020">
    <property type="term" value="C:membrane"/>
    <property type="evidence" value="ECO:0007669"/>
    <property type="project" value="UniProtKB-SubCell"/>
</dbReference>
<comment type="subunit">
    <text evidence="3">Component of complex II composed of four subunits: the flavoprotein (FP) SDHA, iron-sulfur protein (IP) SDHB, and a cytochrome b560 composed of SDHC and SDHD.</text>
</comment>
<keyword evidence="8" id="KW-1133">Transmembrane helix</keyword>
<keyword evidence="7" id="KW-0479">Metal-binding</keyword>
<dbReference type="GO" id="GO:0046872">
    <property type="term" value="F:metal ion binding"/>
    <property type="evidence" value="ECO:0007669"/>
    <property type="project" value="UniProtKB-KW"/>
</dbReference>
<keyword evidence="14" id="KW-1185">Reference proteome</keyword>
<keyword evidence="6" id="KW-0812">Transmembrane</keyword>
<evidence type="ECO:0000256" key="4">
    <source>
        <dbReference type="ARBA" id="ARBA00014631"/>
    </source>
</evidence>
<comment type="pathway">
    <text evidence="2">Carbohydrate metabolism; tricarboxylic acid cycle.</text>
</comment>
<dbReference type="GO" id="GO:0009055">
    <property type="term" value="F:electron transfer activity"/>
    <property type="evidence" value="ECO:0007669"/>
    <property type="project" value="InterPro"/>
</dbReference>
<reference evidence="13" key="2">
    <citation type="submission" date="2025-09" db="UniProtKB">
        <authorList>
            <consortium name="Ensembl"/>
        </authorList>
    </citation>
    <scope>IDENTIFICATION</scope>
</reference>
<sequence>MLVQMLVHLRRLIRDCRCAAEEHAKRFYAPCSRRVVRKGSAACDTLSWRGASGRRRFQPTSANARAALGRGPVPPRSWRDALECPSCGCHNCSAESGSHSFGHHKIPFYLPLPAETPRALGCDRDVPARRCSELNEGQQKRYVSVGDACWLGLAPAFLCDTLSRWERRPRRRWPASGRRTPSPIAPCPLTSPFTRVSLFGLAALLLPEQFPHYLAMVKSLSLGPALIYSAKFALAFPFSYHTWNGVRHLAWDMGKGFKIPQVNQSGVLVLILTLLSSAGLAAM</sequence>
<dbReference type="PANTHER" id="PTHR10978:SF5">
    <property type="entry name" value="SUCCINATE DEHYDROGENASE CYTOCHROME B560 SUBUNIT, MITOCHONDRIAL"/>
    <property type="match status" value="1"/>
</dbReference>